<keyword evidence="8 9" id="KW-0472">Membrane</keyword>
<organism evidence="11 12">
    <name type="scientific">Hymenolepis diminuta</name>
    <name type="common">Rat tapeworm</name>
    <dbReference type="NCBI Taxonomy" id="6216"/>
    <lineage>
        <taxon>Eukaryota</taxon>
        <taxon>Metazoa</taxon>
        <taxon>Spiralia</taxon>
        <taxon>Lophotrochozoa</taxon>
        <taxon>Platyhelminthes</taxon>
        <taxon>Cestoda</taxon>
        <taxon>Eucestoda</taxon>
        <taxon>Cyclophyllidea</taxon>
        <taxon>Hymenolepididae</taxon>
        <taxon>Hymenolepis</taxon>
    </lineage>
</organism>
<feature type="transmembrane region" description="Helical" evidence="9">
    <location>
        <begin position="247"/>
        <end position="268"/>
    </location>
</feature>
<evidence type="ECO:0000256" key="7">
    <source>
        <dbReference type="ARBA" id="ARBA00022989"/>
    </source>
</evidence>
<dbReference type="Proteomes" id="UP000321570">
    <property type="component" value="Unassembled WGS sequence"/>
</dbReference>
<feature type="transmembrane region" description="Helical" evidence="9">
    <location>
        <begin position="219"/>
        <end position="240"/>
    </location>
</feature>
<evidence type="ECO:0000256" key="9">
    <source>
        <dbReference type="SAM" id="Phobius"/>
    </source>
</evidence>
<proteinExistence type="inferred from homology"/>
<keyword evidence="5 9" id="KW-0812">Transmembrane</keyword>
<dbReference type="UniPathway" id="UPA00196"/>
<feature type="transmembrane region" description="Helical" evidence="9">
    <location>
        <begin position="113"/>
        <end position="146"/>
    </location>
</feature>
<evidence type="ECO:0000256" key="6">
    <source>
        <dbReference type="ARBA" id="ARBA00022824"/>
    </source>
</evidence>
<dbReference type="PANTHER" id="PTHR13121:SF0">
    <property type="entry name" value="PHOSPHATIDYLINOSITOL GLYCAN ANCHOR BIOSYNTHESIS CLASS U PROTEIN"/>
    <property type="match status" value="1"/>
</dbReference>
<keyword evidence="7 9" id="KW-1133">Transmembrane helix</keyword>
<feature type="signal peptide" evidence="10">
    <location>
        <begin position="1"/>
        <end position="16"/>
    </location>
</feature>
<keyword evidence="12" id="KW-1185">Reference proteome</keyword>
<keyword evidence="4" id="KW-0337">GPI-anchor biosynthesis</keyword>
<comment type="similarity">
    <text evidence="3">Belongs to the PIGU family.</text>
</comment>
<keyword evidence="6" id="KW-0256">Endoplasmic reticulum</keyword>
<reference evidence="11 12" key="1">
    <citation type="submission" date="2019-07" db="EMBL/GenBank/DDBJ databases">
        <authorList>
            <person name="Jastrzebski P J."/>
            <person name="Paukszto L."/>
            <person name="Jastrzebski P J."/>
        </authorList>
    </citation>
    <scope>NUCLEOTIDE SEQUENCE [LARGE SCALE GENOMIC DNA]</scope>
    <source>
        <strain evidence="11 12">WMS-il1</strain>
    </source>
</reference>
<keyword evidence="10" id="KW-0732">Signal</keyword>
<evidence type="ECO:0000256" key="8">
    <source>
        <dbReference type="ARBA" id="ARBA00023136"/>
    </source>
</evidence>
<feature type="transmembrane region" description="Helical" evidence="9">
    <location>
        <begin position="187"/>
        <end position="207"/>
    </location>
</feature>
<dbReference type="InterPro" id="IPR009600">
    <property type="entry name" value="PIG-U"/>
</dbReference>
<feature type="chain" id="PRO_5021826724" description="GPI transamidase subunit PIG-U" evidence="10">
    <location>
        <begin position="17"/>
        <end position="398"/>
    </location>
</feature>
<dbReference type="PANTHER" id="PTHR13121">
    <property type="entry name" value="GPI TRANSAMIDASE COMPONENT PIG-U"/>
    <property type="match status" value="1"/>
</dbReference>
<feature type="transmembrane region" description="Helical" evidence="9">
    <location>
        <begin position="152"/>
        <end position="175"/>
    </location>
</feature>
<sequence>MHRHFIQLLITGLVLRYSCVNFAPKTLLQSIGHTANEDWSRIKEEVTIFRNPYVINASAAITQPPLYLAFWKLLDFSQYERIILPAFESLAFVAFLSFDSLPAGKHAAYIYPLSVFVFALNPFSVFAFGCHSIGIVLVLLTVYIFISIAKDHTWMASILCALGCYINIYSGYLILAVLAQCRNCKRHLLTTICIFMSTIAVMLYATYTFDHSWDFLKYSYLSNIFALNTTPNLGLFWYMYVEMFTHFNVFFVWTMQLIIAALCIGLLFRFYGDPLFLALVIAMTTGALRPYNSISDFGCTLALLAHWRHIFPHFKNTFVLSVMMTVALILAPLFFLTWLLTSTSNANFYFSASLIVGVVRVQLLTQTISGYLRYEFHEKFGPNPRLSTGTKIVPSIRS</sequence>
<gene>
    <name evidence="11" type="ORF">WMSIL1_LOCUS6409</name>
</gene>
<evidence type="ECO:0000256" key="1">
    <source>
        <dbReference type="ARBA" id="ARBA00004477"/>
    </source>
</evidence>
<dbReference type="GO" id="GO:0016255">
    <property type="term" value="P:attachment of GPI anchor to protein"/>
    <property type="evidence" value="ECO:0007669"/>
    <property type="project" value="InterPro"/>
</dbReference>
<dbReference type="GO" id="GO:0006506">
    <property type="term" value="P:GPI anchor biosynthetic process"/>
    <property type="evidence" value="ECO:0007669"/>
    <property type="project" value="UniProtKB-UniPathway"/>
</dbReference>
<evidence type="ECO:0000256" key="3">
    <source>
        <dbReference type="ARBA" id="ARBA00010026"/>
    </source>
</evidence>
<feature type="transmembrane region" description="Helical" evidence="9">
    <location>
        <begin position="318"/>
        <end position="340"/>
    </location>
</feature>
<protein>
    <recommendedName>
        <fullName evidence="13">GPI transamidase subunit PIG-U</fullName>
    </recommendedName>
</protein>
<dbReference type="GO" id="GO:0042765">
    <property type="term" value="C:GPI-anchor transamidase complex"/>
    <property type="evidence" value="ECO:0007669"/>
    <property type="project" value="InterPro"/>
</dbReference>
<evidence type="ECO:0000256" key="10">
    <source>
        <dbReference type="SAM" id="SignalP"/>
    </source>
</evidence>
<comment type="pathway">
    <text evidence="2">Glycolipid biosynthesis; glycosylphosphatidylinositol-anchor biosynthesis.</text>
</comment>
<dbReference type="EMBL" id="CABIJS010000222">
    <property type="protein sequence ID" value="VUZ46648.1"/>
    <property type="molecule type" value="Genomic_DNA"/>
</dbReference>
<comment type="subcellular location">
    <subcellularLocation>
        <location evidence="1">Endoplasmic reticulum membrane</location>
        <topology evidence="1">Multi-pass membrane protein</topology>
    </subcellularLocation>
</comment>
<evidence type="ECO:0000256" key="2">
    <source>
        <dbReference type="ARBA" id="ARBA00004687"/>
    </source>
</evidence>
<dbReference type="Pfam" id="PF06728">
    <property type="entry name" value="PIG-U"/>
    <property type="match status" value="1"/>
</dbReference>
<evidence type="ECO:0000313" key="11">
    <source>
        <dbReference type="EMBL" id="VUZ46648.1"/>
    </source>
</evidence>
<accession>A0A564YIT4</accession>
<evidence type="ECO:0000313" key="12">
    <source>
        <dbReference type="Proteomes" id="UP000321570"/>
    </source>
</evidence>
<evidence type="ECO:0008006" key="13">
    <source>
        <dbReference type="Google" id="ProtNLM"/>
    </source>
</evidence>
<dbReference type="AlphaFoldDB" id="A0A564YIT4"/>
<name>A0A564YIT4_HYMDI</name>
<evidence type="ECO:0000256" key="5">
    <source>
        <dbReference type="ARBA" id="ARBA00022692"/>
    </source>
</evidence>
<evidence type="ECO:0000256" key="4">
    <source>
        <dbReference type="ARBA" id="ARBA00022502"/>
    </source>
</evidence>